<protein>
    <submittedName>
        <fullName evidence="1">Uncharacterized protein</fullName>
    </submittedName>
</protein>
<organism evidence="1 2">
    <name type="scientific">Botrytis galanthina</name>
    <dbReference type="NCBI Taxonomy" id="278940"/>
    <lineage>
        <taxon>Eukaryota</taxon>
        <taxon>Fungi</taxon>
        <taxon>Dikarya</taxon>
        <taxon>Ascomycota</taxon>
        <taxon>Pezizomycotina</taxon>
        <taxon>Leotiomycetes</taxon>
        <taxon>Helotiales</taxon>
        <taxon>Sclerotiniaceae</taxon>
        <taxon>Botrytis</taxon>
    </lineage>
</organism>
<gene>
    <name evidence="1" type="ORF">BGAL_0257g00010</name>
</gene>
<dbReference type="Pfam" id="PF08728">
    <property type="entry name" value="CRT10"/>
    <property type="match status" value="1"/>
</dbReference>
<dbReference type="AlphaFoldDB" id="A0A4S8R527"/>
<dbReference type="OrthoDB" id="5591786at2759"/>
<evidence type="ECO:0000313" key="1">
    <source>
        <dbReference type="EMBL" id="THV48284.1"/>
    </source>
</evidence>
<dbReference type="InterPro" id="IPR014839">
    <property type="entry name" value="Crt10"/>
</dbReference>
<proteinExistence type="predicted"/>
<evidence type="ECO:0000313" key="2">
    <source>
        <dbReference type="Proteomes" id="UP000308671"/>
    </source>
</evidence>
<name>A0A4S8R527_9HELO</name>
<keyword evidence="2" id="KW-1185">Reference proteome</keyword>
<comment type="caution">
    <text evidence="1">The sequence shown here is derived from an EMBL/GenBank/DDBJ whole genome shotgun (WGS) entry which is preliminary data.</text>
</comment>
<reference evidence="1 2" key="1">
    <citation type="submission" date="2017-12" db="EMBL/GenBank/DDBJ databases">
        <title>Comparative genomics of Botrytis spp.</title>
        <authorList>
            <person name="Valero-Jimenez C.A."/>
            <person name="Tapia P."/>
            <person name="Veloso J."/>
            <person name="Silva-Moreno E."/>
            <person name="Staats M."/>
            <person name="Valdes J.H."/>
            <person name="Van Kan J.A.L."/>
        </authorList>
    </citation>
    <scope>NUCLEOTIDE SEQUENCE [LARGE SCALE GENOMIC DNA]</scope>
    <source>
        <strain evidence="1 2">MUCL435</strain>
    </source>
</reference>
<dbReference type="EMBL" id="PQXL01000257">
    <property type="protein sequence ID" value="THV48284.1"/>
    <property type="molecule type" value="Genomic_DNA"/>
</dbReference>
<sequence length="668" mass="74594">MEEHELTSSLVITSYDVQTPKERFSSCGLDRKALDDIQTSIHELPSDAKTASLIGMPRPATWRMNLVALSQRYNIYFVAYLDTIHITRPRTLKQILPGVPDMILRLPKSRNAGSGYVYQSRPHCVNNMIIGNLGNKEILLYCCDDGDVTAYYTDLLAKELQQTVGSTASSIPIGSTQPFFLENVGISAWGIAIHQKSRLIAVSSNKQEVTVFVHGTSSSEPCDCAMMGSTYDVTTNPLKFRVKAEFQRGFPKDCCSKGFGYKMNGPFTNSSFPLRYSTRLKRYDGHSVIQGPYLPGTPCPRNFRIILKPTGPSHNIPAIAFKDDDENGLAKSIIATDILGSMWLLEIWEENSSLIGFPLAPDPGPRLSQMGWGIMPIPLRYFKHSQSFEDALGEEDLNNVWVESIQNLLGERICLNLAQRMKRFEMANPILQNGEIIVNSEDNSSHESMLSDSPPDQLGGLIRRMNPTPQTIRSAQPSNFMKHMTDMAICHIDPTPHTSDEFVILRTWMDSIELLPSSIRMPATICTNCFEGHETPSAFNETFHNITRINMMALIPELSLVVVASQIGRAALLTLSTVKIDSNSDPIPTFRIECLLPPGTKDTDIYSGYQGSNAPLLGLAVSPMQNGYGIELNAGENPKRWRLIMQGYDHIVWNYELTRDENNNLQIF</sequence>
<dbReference type="Proteomes" id="UP000308671">
    <property type="component" value="Unassembled WGS sequence"/>
</dbReference>
<accession>A0A4S8R527</accession>